<protein>
    <submittedName>
        <fullName evidence="6">Aminotransferase class I/II-fold pyridoxal phosphate-dependent enzyme</fullName>
    </submittedName>
</protein>
<dbReference type="PANTHER" id="PTHR13693:SF77">
    <property type="entry name" value="8-AMINO-7-OXONONANOATE SYNTHASE"/>
    <property type="match status" value="1"/>
</dbReference>
<dbReference type="EMBL" id="JACVKN010000177">
    <property type="protein sequence ID" value="MBK2065656.1"/>
    <property type="molecule type" value="Genomic_DNA"/>
</dbReference>
<dbReference type="SUPFAM" id="SSF53383">
    <property type="entry name" value="PLP-dependent transferases"/>
    <property type="match status" value="1"/>
</dbReference>
<evidence type="ECO:0000313" key="6">
    <source>
        <dbReference type="EMBL" id="MBK2065656.1"/>
    </source>
</evidence>
<dbReference type="NCBIfam" id="NF005697">
    <property type="entry name" value="PRK07505.1"/>
    <property type="match status" value="1"/>
</dbReference>
<dbReference type="Proteomes" id="UP000701999">
    <property type="component" value="Unassembled WGS sequence"/>
</dbReference>
<dbReference type="Gene3D" id="3.90.1150.10">
    <property type="entry name" value="Aspartate Aminotransferase, domain 1"/>
    <property type="match status" value="1"/>
</dbReference>
<keyword evidence="4" id="KW-0663">Pyridoxal phosphate</keyword>
<evidence type="ECO:0000256" key="1">
    <source>
        <dbReference type="ARBA" id="ARBA00001933"/>
    </source>
</evidence>
<dbReference type="AlphaFoldDB" id="A0A9Q2L000"/>
<evidence type="ECO:0000259" key="5">
    <source>
        <dbReference type="Pfam" id="PF00155"/>
    </source>
</evidence>
<dbReference type="InterPro" id="IPR015424">
    <property type="entry name" value="PyrdxlP-dep_Trfase"/>
</dbReference>
<dbReference type="PANTHER" id="PTHR13693">
    <property type="entry name" value="CLASS II AMINOTRANSFERASE/8-AMINO-7-OXONONANOATE SYNTHASE"/>
    <property type="match status" value="1"/>
</dbReference>
<dbReference type="InterPro" id="IPR004839">
    <property type="entry name" value="Aminotransferase_I/II_large"/>
</dbReference>
<keyword evidence="3" id="KW-0808">Transferase</keyword>
<dbReference type="RefSeq" id="WP_159184419.1">
    <property type="nucleotide sequence ID" value="NZ_JACVJL010000161.1"/>
</dbReference>
<keyword evidence="6" id="KW-0032">Aminotransferase</keyword>
<dbReference type="GO" id="GO:0008483">
    <property type="term" value="F:transaminase activity"/>
    <property type="evidence" value="ECO:0007669"/>
    <property type="project" value="UniProtKB-KW"/>
</dbReference>
<gene>
    <name evidence="6" type="ORF">IB647_08645</name>
</gene>
<dbReference type="Gene3D" id="3.40.640.10">
    <property type="entry name" value="Type I PLP-dependent aspartate aminotransferase-like (Major domain)"/>
    <property type="match status" value="1"/>
</dbReference>
<dbReference type="GeneID" id="93255134"/>
<proteinExistence type="inferred from homology"/>
<evidence type="ECO:0000256" key="3">
    <source>
        <dbReference type="ARBA" id="ARBA00022679"/>
    </source>
</evidence>
<keyword evidence="7" id="KW-1185">Reference proteome</keyword>
<accession>A0A9Q2L000</accession>
<comment type="caution">
    <text evidence="6">The sequence shown here is derived from an EMBL/GenBank/DDBJ whole genome shotgun (WGS) entry which is preliminary data.</text>
</comment>
<dbReference type="GO" id="GO:0030170">
    <property type="term" value="F:pyridoxal phosphate binding"/>
    <property type="evidence" value="ECO:0007669"/>
    <property type="project" value="InterPro"/>
</dbReference>
<comment type="cofactor">
    <cofactor evidence="1">
        <name>pyridoxal 5'-phosphate</name>
        <dbReference type="ChEBI" id="CHEBI:597326"/>
    </cofactor>
</comment>
<dbReference type="InterPro" id="IPR050087">
    <property type="entry name" value="AON_synthase_class-II"/>
</dbReference>
<sequence length="411" mass="47508">MKINDNWFVKRFKRTENFLETSYKCARNTFIKTTRKRITLTDNKDYLEFISCSYLGLHNDKEIINAIKNSTDLDLQGFLFSSSRTRAVSQLENSVLEKLSKIFYPYSPLLLQNLHTAHLGVIPLLVSQIFPKMRTDKKIHCILDKHSHQSLKILQGIIKQFCDIEVLDTSNIYELDLYMEKINLDDKTPFIIMDSVGSMGKIYPIKDIVKLVDKYEGYVYFDDAHGMSITGKHGSGHVMQELNYKLNDRVFISTSLTKGFGGQGGIILMPYIEQIDFLLQYCTTYTFSGPLSIPTLEVINKSCDIHLSKKIDLLQQKLRNNLEYFDHQITNIKLNKLRDSFLPFRIIYIGNEDDAIKYYKVLKTSGILVTCAVYPVVEKSQAILRITFSATHELDEIKLLAEKLKKYLKEL</sequence>
<reference evidence="6 7" key="1">
    <citation type="submission" date="2020-09" db="EMBL/GenBank/DDBJ databases">
        <title>Development of specific Francisella tularensis PCR assay based on in-depth characterization of family Francisellaceae.</title>
        <authorList>
            <person name="Ohrman C."/>
            <person name="Sahl J."/>
            <person name="Sjodin A."/>
            <person name="Uneklint I."/>
            <person name="Ballard R."/>
            <person name="Karlsson L."/>
            <person name="Mcdonough R."/>
            <person name="Sundell D."/>
            <person name="Soria K."/>
            <person name="Brindeflk B."/>
            <person name="Vallesi A."/>
            <person name="Ramirez-Paredes J.G."/>
            <person name="Colquhoun D."/>
            <person name="Myrtennas K."/>
            <person name="Birdsell D."/>
            <person name="Johansson A."/>
            <person name="Wagner D."/>
            <person name="Forsman M."/>
        </authorList>
    </citation>
    <scope>NUCLEOTIDE SEQUENCE [LARGE SCALE GENOMIC DNA]</scope>
    <source>
        <strain evidence="6 7">FSC1140</strain>
    </source>
</reference>
<dbReference type="InterPro" id="IPR015422">
    <property type="entry name" value="PyrdxlP-dep_Trfase_small"/>
</dbReference>
<name>A0A9Q2L000_9GAMM</name>
<dbReference type="Pfam" id="PF00155">
    <property type="entry name" value="Aminotran_1_2"/>
    <property type="match status" value="1"/>
</dbReference>
<evidence type="ECO:0000256" key="4">
    <source>
        <dbReference type="ARBA" id="ARBA00022898"/>
    </source>
</evidence>
<evidence type="ECO:0000313" key="7">
    <source>
        <dbReference type="Proteomes" id="UP000701999"/>
    </source>
</evidence>
<comment type="similarity">
    <text evidence="2">Belongs to the class-II pyridoxal-phosphate-dependent aminotransferase family. BioF subfamily.</text>
</comment>
<evidence type="ECO:0000256" key="2">
    <source>
        <dbReference type="ARBA" id="ARBA00010008"/>
    </source>
</evidence>
<feature type="domain" description="Aminotransferase class I/classII large" evidence="5">
    <location>
        <begin position="183"/>
        <end position="404"/>
    </location>
</feature>
<organism evidence="6 7">
    <name type="scientific">Francisella noatunensis</name>
    <dbReference type="NCBI Taxonomy" id="657445"/>
    <lineage>
        <taxon>Bacteria</taxon>
        <taxon>Pseudomonadati</taxon>
        <taxon>Pseudomonadota</taxon>
        <taxon>Gammaproteobacteria</taxon>
        <taxon>Thiotrichales</taxon>
        <taxon>Francisellaceae</taxon>
        <taxon>Francisella</taxon>
    </lineage>
</organism>
<dbReference type="InterPro" id="IPR015421">
    <property type="entry name" value="PyrdxlP-dep_Trfase_major"/>
</dbReference>